<organism evidence="3 4">
    <name type="scientific">Fodinibius salicampi</name>
    <dbReference type="NCBI Taxonomy" id="1920655"/>
    <lineage>
        <taxon>Bacteria</taxon>
        <taxon>Pseudomonadati</taxon>
        <taxon>Balneolota</taxon>
        <taxon>Balneolia</taxon>
        <taxon>Balneolales</taxon>
        <taxon>Balneolaceae</taxon>
        <taxon>Fodinibius</taxon>
    </lineage>
</organism>
<evidence type="ECO:0000313" key="3">
    <source>
        <dbReference type="EMBL" id="MCW9714036.1"/>
    </source>
</evidence>
<sequence>MSINYSLIPNHLTDDPNDYMAVVQDQQTRTMDDIINEMADRGSTVTKADILSVMEDYQSVIAKFLSNGDRINTPLFKTSASISGVFEDQTDNFDRSRHYVRLNVNPGSRIGEIAEDLPVQKVSASKVQPVVELFKDFSTATQNDTITPGSSGEIRGSHLKLDTTDSDQGIFFIATDGTETKADMLMRNMPANLIFMIPDGLASGEYEIEVRNTPRGHDKIRTGGLGIPLVVS</sequence>
<accession>A0ABT3Q1T0</accession>
<keyword evidence="4" id="KW-1185">Reference proteome</keyword>
<dbReference type="Proteomes" id="UP001207337">
    <property type="component" value="Unassembled WGS sequence"/>
</dbReference>
<protein>
    <submittedName>
        <fullName evidence="3">DUF4469 domain-containing protein</fullName>
    </submittedName>
</protein>
<feature type="domain" description="DUF4469" evidence="1">
    <location>
        <begin position="135"/>
        <end position="212"/>
    </location>
</feature>
<reference evidence="3 4" key="1">
    <citation type="submission" date="2021-11" db="EMBL/GenBank/DDBJ databases">
        <title>Aliifidinibius sp. nov., a new bacterium isolated from saline soil.</title>
        <authorList>
            <person name="Galisteo C."/>
            <person name="De La Haba R."/>
            <person name="Sanchez-Porro C."/>
            <person name="Ventosa A."/>
        </authorList>
    </citation>
    <scope>NUCLEOTIDE SEQUENCE [LARGE SCALE GENOMIC DNA]</scope>
    <source>
        <strain evidence="3 4">KACC 190600</strain>
    </source>
</reference>
<dbReference type="InterPro" id="IPR049893">
    <property type="entry name" value="Bvu_2165-like_IHF-HU-DNA_bdg"/>
</dbReference>
<proteinExistence type="predicted"/>
<dbReference type="CDD" id="cd13833">
    <property type="entry name" value="HU_IHF_like"/>
    <property type="match status" value="1"/>
</dbReference>
<dbReference type="InterPro" id="IPR027824">
    <property type="entry name" value="DUF4469"/>
</dbReference>
<dbReference type="RefSeq" id="WP_265791093.1">
    <property type="nucleotide sequence ID" value="NZ_BAABRS010000004.1"/>
</dbReference>
<name>A0ABT3Q1T0_9BACT</name>
<evidence type="ECO:0000313" key="4">
    <source>
        <dbReference type="Proteomes" id="UP001207337"/>
    </source>
</evidence>
<gene>
    <name evidence="3" type="ORF">LQ318_14080</name>
</gene>
<comment type="caution">
    <text evidence="3">The sequence shown here is derived from an EMBL/GenBank/DDBJ whole genome shotgun (WGS) entry which is preliminary data.</text>
</comment>
<dbReference type="CDD" id="cd12843">
    <property type="entry name" value="Bvu_2165_C_like"/>
    <property type="match status" value="1"/>
</dbReference>
<evidence type="ECO:0000259" key="2">
    <source>
        <dbReference type="Pfam" id="PF14848"/>
    </source>
</evidence>
<dbReference type="Pfam" id="PF14734">
    <property type="entry name" value="DUF4469"/>
    <property type="match status" value="1"/>
</dbReference>
<dbReference type="Gene3D" id="2.70.50.70">
    <property type="match status" value="1"/>
</dbReference>
<evidence type="ECO:0000259" key="1">
    <source>
        <dbReference type="Pfam" id="PF14734"/>
    </source>
</evidence>
<dbReference type="Pfam" id="PF14848">
    <property type="entry name" value="HU-DNA_bdg"/>
    <property type="match status" value="1"/>
</dbReference>
<feature type="domain" description="Bvu-2165-like IHF-HU-like DNA-binding" evidence="2">
    <location>
        <begin position="4"/>
        <end position="120"/>
    </location>
</feature>
<dbReference type="EMBL" id="JAJNDC010000004">
    <property type="protein sequence ID" value="MCW9714036.1"/>
    <property type="molecule type" value="Genomic_DNA"/>
</dbReference>